<dbReference type="PANTHER" id="PTHR34472">
    <property type="entry name" value="SULFUR CARRIER PROTEIN THIS"/>
    <property type="match status" value="1"/>
</dbReference>
<proteinExistence type="predicted"/>
<protein>
    <submittedName>
        <fullName evidence="1">Sulfur carrier protein ThiS</fullName>
    </submittedName>
</protein>
<evidence type="ECO:0000313" key="2">
    <source>
        <dbReference type="Proteomes" id="UP000324760"/>
    </source>
</evidence>
<dbReference type="Proteomes" id="UP000324760">
    <property type="component" value="Chromosome"/>
</dbReference>
<accession>A0A5P1RF85</accession>
<dbReference type="Gene3D" id="3.10.20.30">
    <property type="match status" value="1"/>
</dbReference>
<organism evidence="1 2">
    <name type="scientific">Neptunomonas concharum</name>
    <dbReference type="NCBI Taxonomy" id="1031538"/>
    <lineage>
        <taxon>Bacteria</taxon>
        <taxon>Pseudomonadati</taxon>
        <taxon>Pseudomonadota</taxon>
        <taxon>Gammaproteobacteria</taxon>
        <taxon>Oceanospirillales</taxon>
        <taxon>Oceanospirillaceae</taxon>
        <taxon>Neptunomonas</taxon>
    </lineage>
</organism>
<dbReference type="RefSeq" id="WP_138986667.1">
    <property type="nucleotide sequence ID" value="NZ_CP043869.1"/>
</dbReference>
<dbReference type="InterPro" id="IPR003749">
    <property type="entry name" value="ThiS/MoaD-like"/>
</dbReference>
<dbReference type="KEGG" id="ncu:F0U83_01040"/>
<sequence length="66" mass="7159">MELQVNGEQQLIVAGSTLFDLIERLELVGQRIAIEVNQEIIPRSQHSDYVLQAGDAVEVVQAIGGG</sequence>
<dbReference type="EMBL" id="CP043869">
    <property type="protein sequence ID" value="QEQ98277.1"/>
    <property type="molecule type" value="Genomic_DNA"/>
</dbReference>
<dbReference type="SUPFAM" id="SSF54285">
    <property type="entry name" value="MoaD/ThiS"/>
    <property type="match status" value="1"/>
</dbReference>
<dbReference type="NCBIfam" id="TIGR01683">
    <property type="entry name" value="thiS"/>
    <property type="match status" value="1"/>
</dbReference>
<dbReference type="InterPro" id="IPR010035">
    <property type="entry name" value="Thi_S"/>
</dbReference>
<dbReference type="AlphaFoldDB" id="A0A5P1RF85"/>
<dbReference type="Pfam" id="PF02597">
    <property type="entry name" value="ThiS"/>
    <property type="match status" value="1"/>
</dbReference>
<name>A0A5P1RF85_9GAMM</name>
<dbReference type="PANTHER" id="PTHR34472:SF1">
    <property type="entry name" value="SULFUR CARRIER PROTEIN THIS"/>
    <property type="match status" value="1"/>
</dbReference>
<gene>
    <name evidence="1" type="primary">thiS</name>
    <name evidence="1" type="ORF">F0U83_01040</name>
</gene>
<reference evidence="1 2" key="1">
    <citation type="journal article" date="2019" name="Biochem. Eng. J.">
        <title>Metabolic engineering of the marine bacteria Neptunomonas concharum for the production of acetoin and meso-2,3-butanediol from acetate.</title>
        <authorList>
            <person name="Li W."/>
            <person name="Pu N."/>
            <person name="Liu C.-X."/>
            <person name="Yuan Q.-P."/>
            <person name="Li Z.-J."/>
        </authorList>
    </citation>
    <scope>NUCLEOTIDE SEQUENCE [LARGE SCALE GENOMIC DNA]</scope>
    <source>
        <strain evidence="1 2">JCM17730</strain>
    </source>
</reference>
<evidence type="ECO:0000313" key="1">
    <source>
        <dbReference type="EMBL" id="QEQ98277.1"/>
    </source>
</evidence>
<dbReference type="OrthoDB" id="9800283at2"/>
<dbReference type="InterPro" id="IPR012675">
    <property type="entry name" value="Beta-grasp_dom_sf"/>
</dbReference>
<keyword evidence="2" id="KW-1185">Reference proteome</keyword>
<dbReference type="InterPro" id="IPR016155">
    <property type="entry name" value="Mopterin_synth/thiamin_S_b"/>
</dbReference>
<dbReference type="CDD" id="cd00565">
    <property type="entry name" value="Ubl_ThiS"/>
    <property type="match status" value="1"/>
</dbReference>